<gene>
    <name evidence="2" type="ORF">UO65_1076</name>
</gene>
<name>W7J3K1_9PSEU</name>
<keyword evidence="3" id="KW-1185">Reference proteome</keyword>
<dbReference type="EMBL" id="AYXG01000042">
    <property type="protein sequence ID" value="EWC63622.1"/>
    <property type="molecule type" value="Genomic_DNA"/>
</dbReference>
<sequence>MSRRVHPEGGKLSTPLPDPRNCQTPALALIRNGARGSGLCGRCRSHPAPPSSARQP</sequence>
<evidence type="ECO:0000313" key="3">
    <source>
        <dbReference type="Proteomes" id="UP000019277"/>
    </source>
</evidence>
<protein>
    <submittedName>
        <fullName evidence="2">Uncharacterized protein</fullName>
    </submittedName>
</protein>
<evidence type="ECO:0000313" key="2">
    <source>
        <dbReference type="EMBL" id="EWC63622.1"/>
    </source>
</evidence>
<accession>W7J3K1</accession>
<proteinExistence type="predicted"/>
<feature type="region of interest" description="Disordered" evidence="1">
    <location>
        <begin position="1"/>
        <end position="22"/>
    </location>
</feature>
<organism evidence="2 3">
    <name type="scientific">Actinokineospora spheciospongiae</name>
    <dbReference type="NCBI Taxonomy" id="909613"/>
    <lineage>
        <taxon>Bacteria</taxon>
        <taxon>Bacillati</taxon>
        <taxon>Actinomycetota</taxon>
        <taxon>Actinomycetes</taxon>
        <taxon>Pseudonocardiales</taxon>
        <taxon>Pseudonocardiaceae</taxon>
        <taxon>Actinokineospora</taxon>
    </lineage>
</organism>
<reference evidence="2 3" key="1">
    <citation type="journal article" date="2014" name="Genome Announc.">
        <title>Draft Genome Sequence of the Antitrypanosomally Active Sponge-Associated Bacterium Actinokineospora sp. Strain EG49.</title>
        <authorList>
            <person name="Harjes J."/>
            <person name="Ryu T."/>
            <person name="Abdelmohsen U.R."/>
            <person name="Moitinho-Silva L."/>
            <person name="Horn H."/>
            <person name="Ravasi T."/>
            <person name="Hentschel U."/>
        </authorList>
    </citation>
    <scope>NUCLEOTIDE SEQUENCE [LARGE SCALE GENOMIC DNA]</scope>
    <source>
        <strain evidence="2 3">EG49</strain>
    </source>
</reference>
<dbReference type="AlphaFoldDB" id="W7J3K1"/>
<comment type="caution">
    <text evidence="2">The sequence shown here is derived from an EMBL/GenBank/DDBJ whole genome shotgun (WGS) entry which is preliminary data.</text>
</comment>
<dbReference type="Proteomes" id="UP000019277">
    <property type="component" value="Unassembled WGS sequence"/>
</dbReference>
<dbReference type="STRING" id="909613.UO65_1076"/>
<evidence type="ECO:0000256" key="1">
    <source>
        <dbReference type="SAM" id="MobiDB-lite"/>
    </source>
</evidence>